<protein>
    <recommendedName>
        <fullName evidence="3">Transposase (putative) gypsy type domain-containing protein</fullName>
    </recommendedName>
</protein>
<feature type="region of interest" description="Disordered" evidence="2">
    <location>
        <begin position="808"/>
        <end position="853"/>
    </location>
</feature>
<reference evidence="4" key="1">
    <citation type="submission" date="2023-07" db="EMBL/GenBank/DDBJ databases">
        <title>A chromosome-level genome assembly of Lolium multiflorum.</title>
        <authorList>
            <person name="Chen Y."/>
            <person name="Copetti D."/>
            <person name="Kolliker R."/>
            <person name="Studer B."/>
        </authorList>
    </citation>
    <scope>NUCLEOTIDE SEQUENCE</scope>
    <source>
        <strain evidence="4">02402/16</strain>
        <tissue evidence="4">Leaf</tissue>
    </source>
</reference>
<feature type="compositionally biased region" description="Acidic residues" evidence="2">
    <location>
        <begin position="810"/>
        <end position="819"/>
    </location>
</feature>
<dbReference type="EMBL" id="JAUUTY010000007">
    <property type="protein sequence ID" value="KAK1610954.1"/>
    <property type="molecule type" value="Genomic_DNA"/>
</dbReference>
<sequence>MSSSTPPPSQTEPIGATPISSAPPPFIPVQLDPTKGSGKNIEGTSANPEDLAGSKQMEKKVEEVATKKSKARSREGEVKGQWWPCTTAEDELRSLEVEGFFQPGSWRTVPGALIPAPEAGEWVLTKALVERGLSLPPSYFFSEILKAYNLQPHNIAPNSILAIANHVTLCEGHLRVTPDLPLFQYYFSVKKETAPQTSALATCGSITFKIRPGRVYPHTDRHESVRYFSAGFFYVKDVADPAAGVQGRARQRDPRLDQMPTYFRVALADKVNQADLQTDGSCGRDDTMRASKDNLSPDALDKRIRVMIKIPHDVHSHACNFDIHTGGTGTTLEDLEEKDLGNLARVPHSGNTNPEAASNAEPERPPPAKRKRGTTSGPASKRASEAPSITATKKAEKEKLRLKEIDTSRSSQPNIEQFFGKPGKSSGSKPPKKKSKPSPASMPVTLEVEVPPKASSSAAPGPKDVIILDDIPEEPIADSGKGASSSKPPLEETESASAEATANDAKKKLLLSGATVWGKPETEQQDLATLEDNLRVFFAKHKAVRQDLKTLVLEQKAEIERLYKKEAEDQQAITLLETRLKNNEEKLASRPSIDEISAELEVLKSEHTFLQQSLKESHEKETKTKKELEDKHAQAMAEMAEKLKNSQQRVKTLVSKAKAYEWEAIDIDELIFPCLGYEWNDESDCSRTEAYEEARNSIEDLIEACRGIAQKLSLKKARTSVIDKMTKLMLLVPELIEDWQESSARGAVATVLAMCKAHFPTMDFVTIARGVPKGTNVKRALAETKGFDTLFAQRVNHSAWFKKHDVPAEFADDEDDEVEGSGSSAHQLDDDSGDASGKDGTYQASEDNPESSE</sequence>
<evidence type="ECO:0000259" key="3">
    <source>
        <dbReference type="Pfam" id="PF04195"/>
    </source>
</evidence>
<keyword evidence="1" id="KW-0175">Coiled coil</keyword>
<dbReference type="PANTHER" id="PTHR33026:SF7">
    <property type="entry name" value="OS03G0100275 PROTEIN"/>
    <property type="match status" value="1"/>
</dbReference>
<evidence type="ECO:0000256" key="1">
    <source>
        <dbReference type="SAM" id="Coils"/>
    </source>
</evidence>
<dbReference type="Proteomes" id="UP001231189">
    <property type="component" value="Unassembled WGS sequence"/>
</dbReference>
<dbReference type="AlphaFoldDB" id="A0AAD8VLE8"/>
<evidence type="ECO:0000313" key="5">
    <source>
        <dbReference type="Proteomes" id="UP001231189"/>
    </source>
</evidence>
<gene>
    <name evidence="4" type="ORF">QYE76_034627</name>
</gene>
<feature type="compositionally biased region" description="Low complexity" evidence="2">
    <location>
        <begin position="420"/>
        <end position="429"/>
    </location>
</feature>
<evidence type="ECO:0000313" key="4">
    <source>
        <dbReference type="EMBL" id="KAK1610954.1"/>
    </source>
</evidence>
<feature type="coiled-coil region" evidence="1">
    <location>
        <begin position="593"/>
        <end position="656"/>
    </location>
</feature>
<dbReference type="InterPro" id="IPR007321">
    <property type="entry name" value="Transposase_28"/>
</dbReference>
<feature type="region of interest" description="Disordered" evidence="2">
    <location>
        <begin position="343"/>
        <end position="502"/>
    </location>
</feature>
<keyword evidence="5" id="KW-1185">Reference proteome</keyword>
<feature type="compositionally biased region" description="Low complexity" evidence="2">
    <location>
        <begin position="451"/>
        <end position="460"/>
    </location>
</feature>
<feature type="compositionally biased region" description="Basic and acidic residues" evidence="2">
    <location>
        <begin position="56"/>
        <end position="72"/>
    </location>
</feature>
<feature type="compositionally biased region" description="Pro residues" evidence="2">
    <location>
        <begin position="1"/>
        <end position="10"/>
    </location>
</feature>
<proteinExistence type="predicted"/>
<comment type="caution">
    <text evidence="4">The sequence shown here is derived from an EMBL/GenBank/DDBJ whole genome shotgun (WGS) entry which is preliminary data.</text>
</comment>
<feature type="region of interest" description="Disordered" evidence="2">
    <location>
        <begin position="276"/>
        <end position="296"/>
    </location>
</feature>
<accession>A0AAD8VLE8</accession>
<feature type="compositionally biased region" description="Basic and acidic residues" evidence="2">
    <location>
        <begin position="393"/>
        <end position="407"/>
    </location>
</feature>
<feature type="domain" description="Transposase (putative) gypsy type" evidence="3">
    <location>
        <begin position="124"/>
        <end position="190"/>
    </location>
</feature>
<name>A0AAD8VLE8_LOLMU</name>
<evidence type="ECO:0000256" key="2">
    <source>
        <dbReference type="SAM" id="MobiDB-lite"/>
    </source>
</evidence>
<feature type="compositionally biased region" description="Basic and acidic residues" evidence="2">
    <location>
        <begin position="282"/>
        <end position="292"/>
    </location>
</feature>
<dbReference type="PANTHER" id="PTHR33026">
    <property type="entry name" value="OS06G0360600 PROTEIN"/>
    <property type="match status" value="1"/>
</dbReference>
<dbReference type="Pfam" id="PF04195">
    <property type="entry name" value="Transposase_28"/>
    <property type="match status" value="1"/>
</dbReference>
<organism evidence="4 5">
    <name type="scientific">Lolium multiflorum</name>
    <name type="common">Italian ryegrass</name>
    <name type="synonym">Lolium perenne subsp. multiflorum</name>
    <dbReference type="NCBI Taxonomy" id="4521"/>
    <lineage>
        <taxon>Eukaryota</taxon>
        <taxon>Viridiplantae</taxon>
        <taxon>Streptophyta</taxon>
        <taxon>Embryophyta</taxon>
        <taxon>Tracheophyta</taxon>
        <taxon>Spermatophyta</taxon>
        <taxon>Magnoliopsida</taxon>
        <taxon>Liliopsida</taxon>
        <taxon>Poales</taxon>
        <taxon>Poaceae</taxon>
        <taxon>BOP clade</taxon>
        <taxon>Pooideae</taxon>
        <taxon>Poodae</taxon>
        <taxon>Poeae</taxon>
        <taxon>Poeae Chloroplast Group 2 (Poeae type)</taxon>
        <taxon>Loliodinae</taxon>
        <taxon>Loliinae</taxon>
        <taxon>Lolium</taxon>
    </lineage>
</organism>
<feature type="region of interest" description="Disordered" evidence="2">
    <location>
        <begin position="1"/>
        <end position="72"/>
    </location>
</feature>